<proteinExistence type="predicted"/>
<dbReference type="Proteomes" id="UP001229355">
    <property type="component" value="Plasmid unnamed"/>
</dbReference>
<reference evidence="1 2" key="1">
    <citation type="submission" date="2023-03" db="EMBL/GenBank/DDBJ databases">
        <authorList>
            <person name="Kaur S."/>
            <person name="Espinosa-Saiz D."/>
            <person name="Velazquez E."/>
            <person name="Menendez E."/>
            <person name="diCenzo G.C."/>
        </authorList>
    </citation>
    <scope>NUCLEOTIDE SEQUENCE [LARGE SCALE GENOMIC DNA]</scope>
    <source>
        <strain evidence="1 2">LMG 24692</strain>
        <plasmid evidence="1 2">unnamed</plasmid>
    </source>
</reference>
<dbReference type="EMBL" id="CP120375">
    <property type="protein sequence ID" value="WEX91838.1"/>
    <property type="molecule type" value="Genomic_DNA"/>
</dbReference>
<dbReference type="RefSeq" id="WP_280663797.1">
    <property type="nucleotide sequence ID" value="NZ_CP120375.1"/>
</dbReference>
<keyword evidence="1" id="KW-0614">Plasmid</keyword>
<evidence type="ECO:0000313" key="2">
    <source>
        <dbReference type="Proteomes" id="UP001229355"/>
    </source>
</evidence>
<accession>A0ABY8DNX7</accession>
<keyword evidence="2" id="KW-1185">Reference proteome</keyword>
<evidence type="ECO:0000313" key="1">
    <source>
        <dbReference type="EMBL" id="WEX91838.1"/>
    </source>
</evidence>
<name>A0ABY8DNX7_9HYPH</name>
<protein>
    <submittedName>
        <fullName evidence="1">Uncharacterized protein</fullName>
    </submittedName>
</protein>
<organism evidence="1 2">
    <name type="scientific">Sinorhizobium garamanticum</name>
    <dbReference type="NCBI Taxonomy" id="680247"/>
    <lineage>
        <taxon>Bacteria</taxon>
        <taxon>Pseudomonadati</taxon>
        <taxon>Pseudomonadota</taxon>
        <taxon>Alphaproteobacteria</taxon>
        <taxon>Hyphomicrobiales</taxon>
        <taxon>Rhizobiaceae</taxon>
        <taxon>Sinorhizobium/Ensifer group</taxon>
        <taxon>Sinorhizobium</taxon>
    </lineage>
</organism>
<geneLocation type="plasmid" evidence="1 2">
    <name>unnamed</name>
</geneLocation>
<sequence>MVGARLEGYLRLIEDQARIEPLAMLVAERLWGACENPPAHRHNRHFVLLGLLRDTTSILSPMLPIRHADRTSNLENILKIEILY</sequence>
<gene>
    <name evidence="1" type="ORF">PZN02_005888</name>
</gene>